<keyword evidence="1" id="KW-0378">Hydrolase</keyword>
<keyword evidence="6" id="KW-1185">Reference proteome</keyword>
<evidence type="ECO:0000256" key="1">
    <source>
        <dbReference type="ARBA" id="ARBA00022801"/>
    </source>
</evidence>
<reference evidence="5" key="1">
    <citation type="submission" date="2019-03" db="EMBL/GenBank/DDBJ databases">
        <title>Metabolic reconstructions from genomes of highly enriched 'Candidatus Accumulibacter' and 'Candidatus Competibacter' bioreactor populations.</title>
        <authorList>
            <person name="Annavajhala M.K."/>
            <person name="Welles L."/>
            <person name="Abbas B."/>
            <person name="Sorokin D."/>
            <person name="Park H."/>
            <person name="Van Loosdrecht M."/>
            <person name="Chandran K."/>
        </authorList>
    </citation>
    <scope>NUCLEOTIDE SEQUENCE</scope>
    <source>
        <strain evidence="5">SBR_L</strain>
    </source>
</reference>
<gene>
    <name evidence="5" type="ORF">E4Q08_11055</name>
</gene>
<evidence type="ECO:0000256" key="2">
    <source>
        <dbReference type="ARBA" id="ARBA00022963"/>
    </source>
</evidence>
<protein>
    <submittedName>
        <fullName evidence="5">Acetylhydrolase</fullName>
    </submittedName>
</protein>
<evidence type="ECO:0000313" key="6">
    <source>
        <dbReference type="Proteomes" id="UP000886469"/>
    </source>
</evidence>
<dbReference type="Gene3D" id="3.40.50.1820">
    <property type="entry name" value="alpha/beta hydrolase"/>
    <property type="match status" value="1"/>
</dbReference>
<accession>A0ABX1T9T9</accession>
<evidence type="ECO:0000256" key="4">
    <source>
        <dbReference type="SAM" id="SignalP"/>
    </source>
</evidence>
<dbReference type="EMBL" id="SPMX01000026">
    <property type="protein sequence ID" value="NMQ05766.1"/>
    <property type="molecule type" value="Genomic_DNA"/>
</dbReference>
<sequence>MKHIHWTAVLVLAACANLLVACAGAPDGREGGFVESWSVRNQAALVEADLVPKPADYEIRYFQWFDRDRQREVLAKLYLPPAAVRYGPLPMVAFSHGMGGSREGYSYLGANWAARGYASLHVQHAGSDSRLWSGNPLDMVSRLQSAASEAEAVNRVRDLRFALDEVLADLQLAGAIDAGRILAAGHSYGANTALLAAGAVFARPQGMQSYRDSRIVGAVIISAPPFHGEPDPESVVQPVGIPTLHITAKGDEIRIPGYRSGYEDRLRVFAATGSARKALVAFRDGSHSMFTDRLGTGGRDLNPLVKAATVDLTLAFFEEVLGGTSGVLAKRSARYDDLLVRFESEPRAAP</sequence>
<comment type="caution">
    <text evidence="5">The sequence shown here is derived from an EMBL/GenBank/DDBJ whole genome shotgun (WGS) entry which is preliminary data.</text>
</comment>
<evidence type="ECO:0000256" key="3">
    <source>
        <dbReference type="ARBA" id="ARBA00023098"/>
    </source>
</evidence>
<dbReference type="SUPFAM" id="SSF53474">
    <property type="entry name" value="alpha/beta-Hydrolases"/>
    <property type="match status" value="1"/>
</dbReference>
<keyword evidence="3" id="KW-0443">Lipid metabolism</keyword>
<feature type="signal peptide" evidence="4">
    <location>
        <begin position="1"/>
        <end position="23"/>
    </location>
</feature>
<dbReference type="PROSITE" id="PS51257">
    <property type="entry name" value="PROKAR_LIPOPROTEIN"/>
    <property type="match status" value="1"/>
</dbReference>
<dbReference type="InterPro" id="IPR029058">
    <property type="entry name" value="AB_hydrolase_fold"/>
</dbReference>
<proteinExistence type="predicted"/>
<dbReference type="RefSeq" id="WP_169070433.1">
    <property type="nucleotide sequence ID" value="NZ_JAZKUC010000001.1"/>
</dbReference>
<name>A0ABX1T9T9_9PROT</name>
<organism evidence="5 6">
    <name type="scientific">Candidatus Accumulibacter contiguus</name>
    <dbReference type="NCBI Taxonomy" id="2954381"/>
    <lineage>
        <taxon>Bacteria</taxon>
        <taxon>Pseudomonadati</taxon>
        <taxon>Pseudomonadota</taxon>
        <taxon>Betaproteobacteria</taxon>
        <taxon>Candidatus Accumulibacter</taxon>
    </lineage>
</organism>
<keyword evidence="4" id="KW-0732">Signal</keyword>
<dbReference type="PANTHER" id="PTHR10272">
    <property type="entry name" value="PLATELET-ACTIVATING FACTOR ACETYLHYDROLASE"/>
    <property type="match status" value="1"/>
</dbReference>
<dbReference type="Proteomes" id="UP000886469">
    <property type="component" value="Unassembled WGS sequence"/>
</dbReference>
<keyword evidence="2" id="KW-0442">Lipid degradation</keyword>
<feature type="chain" id="PRO_5047425986" evidence="4">
    <location>
        <begin position="24"/>
        <end position="350"/>
    </location>
</feature>
<evidence type="ECO:0000313" key="5">
    <source>
        <dbReference type="EMBL" id="NMQ05766.1"/>
    </source>
</evidence>
<dbReference type="Pfam" id="PF03403">
    <property type="entry name" value="PAF-AH_p_II"/>
    <property type="match status" value="1"/>
</dbReference>
<dbReference type="PANTHER" id="PTHR10272:SF0">
    <property type="entry name" value="PLATELET-ACTIVATING FACTOR ACETYLHYDROLASE"/>
    <property type="match status" value="1"/>
</dbReference>